<accession>A0A1C5AAE2</accession>
<dbReference type="RefSeq" id="WP_141723927.1">
    <property type="nucleotide sequence ID" value="NZ_FMCT01000012.1"/>
</dbReference>
<name>A0A1C5AAE2_9ACTN</name>
<dbReference type="EMBL" id="FMCT01000012">
    <property type="protein sequence ID" value="SCF42096.1"/>
    <property type="molecule type" value="Genomic_DNA"/>
</dbReference>
<gene>
    <name evidence="1" type="ORF">GA0070563_11237</name>
</gene>
<proteinExistence type="predicted"/>
<protein>
    <submittedName>
        <fullName evidence="1">Uncharacterized protein</fullName>
    </submittedName>
</protein>
<reference evidence="2" key="1">
    <citation type="submission" date="2016-06" db="EMBL/GenBank/DDBJ databases">
        <authorList>
            <person name="Varghese N."/>
            <person name="Submissions Spin"/>
        </authorList>
    </citation>
    <scope>NUCLEOTIDE SEQUENCE [LARGE SCALE GENOMIC DNA]</scope>
    <source>
        <strain evidence="2">DSM 43168</strain>
    </source>
</reference>
<evidence type="ECO:0000313" key="2">
    <source>
        <dbReference type="Proteomes" id="UP000183585"/>
    </source>
</evidence>
<organism evidence="1 2">
    <name type="scientific">Micromonospora carbonacea</name>
    <dbReference type="NCBI Taxonomy" id="47853"/>
    <lineage>
        <taxon>Bacteria</taxon>
        <taxon>Bacillati</taxon>
        <taxon>Actinomycetota</taxon>
        <taxon>Actinomycetes</taxon>
        <taxon>Micromonosporales</taxon>
        <taxon>Micromonosporaceae</taxon>
        <taxon>Micromonospora</taxon>
    </lineage>
</organism>
<keyword evidence="2" id="KW-1185">Reference proteome</keyword>
<dbReference type="AlphaFoldDB" id="A0A1C5AAE2"/>
<dbReference type="Proteomes" id="UP000183585">
    <property type="component" value="Unassembled WGS sequence"/>
</dbReference>
<evidence type="ECO:0000313" key="1">
    <source>
        <dbReference type="EMBL" id="SCF42096.1"/>
    </source>
</evidence>
<sequence>MTAPKPIETRYAGCRFRSRLEARWAVFFDNLGITWQYETEGYELSTGDRYLPDFYLPDFDQWVEVKGKLTTRDLCRTAVAACELPTENSEQIHHGILFLGDVPEPGHPIWHSRIASLDGHLHIQYVFISPTEGVVPIGPSRVLRMPSFLHLNDDSLKRVAAKLIKSADGSYLKLDHAVDAAYRAARSARFEHGEQG</sequence>
<dbReference type="Gene3D" id="3.40.91.30">
    <property type="match status" value="1"/>
</dbReference>